<dbReference type="OrthoDB" id="10258426at2759"/>
<comment type="similarity">
    <text evidence="1">Belongs to the PPR family. P subfamily.</text>
</comment>
<gene>
    <name evidence="2" type="ORF">FDP41_007573</name>
</gene>
<accession>A0A6A5CDT8</accession>
<evidence type="ECO:0000313" key="3">
    <source>
        <dbReference type="Proteomes" id="UP000444721"/>
    </source>
</evidence>
<keyword evidence="3" id="KW-1185">Reference proteome</keyword>
<evidence type="ECO:0000313" key="2">
    <source>
        <dbReference type="EMBL" id="KAF0983658.1"/>
    </source>
</evidence>
<dbReference type="Gene3D" id="1.25.40.10">
    <property type="entry name" value="Tetratricopeptide repeat domain"/>
    <property type="match status" value="1"/>
</dbReference>
<organism evidence="2 3">
    <name type="scientific">Naegleria fowleri</name>
    <name type="common">Brain eating amoeba</name>
    <dbReference type="NCBI Taxonomy" id="5763"/>
    <lineage>
        <taxon>Eukaryota</taxon>
        <taxon>Discoba</taxon>
        <taxon>Heterolobosea</taxon>
        <taxon>Tetramitia</taxon>
        <taxon>Eutetramitia</taxon>
        <taxon>Vahlkampfiidae</taxon>
        <taxon>Naegleria</taxon>
    </lineage>
</organism>
<dbReference type="AlphaFoldDB" id="A0A6A5CDT8"/>
<protein>
    <submittedName>
        <fullName evidence="2">Uncharacterized protein</fullName>
    </submittedName>
</protein>
<dbReference type="VEuPathDB" id="AmoebaDB:FDP41_007573"/>
<dbReference type="VEuPathDB" id="AmoebaDB:NF0112070"/>
<sequence>MKQIGPWSFSQRCISRRRMGWSRPHQQTFSRWNSFHPSTILILDHHRLRNNHRDAPLLNNDNHSYRAFSSSYIIHSDNTHNVILNASSSTDGTKIDGTENFLLLGQFSNSTQEEVSSFSLDLSHLMKKKKVKRVKLDDDDDTEIMESTTTFHDQWFQLNFPQQTQRQLRLLPRLKSLANIFSPIFKYLDKGLFHKALFKLEQHKSIIQGAVLDTQRLTAQQAQILTMELEKYKSLAVGQVCDTLLDRFDQTHEYLKIQKVLSFLRDFTNHVNCTHIGNFRSLCDPIIQRSISILIRSSIDSMKSLYSDHLFEAVKKDVMTDISPSLMMLLDIFQKDEFSQNSYIKQCISFILELNNNAYFIMDIYTLDIILELLMEGRKFDVAFKLVQKESDRLILPFLKLLSNDHSDQQSSVEFTYHNVPRIYGLVEKVMTIFGESGKYDQLLNLYKILKRPSQHCFNILVQYLAQSQVEQHYVALMEIILDTVKNRHKYVHIITPINIKNMFRSNSIITKHFTPEDIETLRTLIFENLNMKPSPRILNLFLNLYLKHGMEKEAFEIFEQFYTNGVDTNVSTLTIILTYLCEQKQYIDAIKISDKSITEPIVFDIPFLNMLWKIYYEYIWKHLLVINKTSNNGFSKQETNIQLLEYIRDFEQQNFYTILTWRKHKKENPLYCDDIIDESEESSLDNQHDERLHRQLLIFEYLVIQMERAFDKYILTSYNYLYDSSNTTSVYPPPPSAPSSTPKDKIYSSNKHLHFLREGNKNMTEKTYLEVNSLSTIPNYLRNKQSKMIASDACTVDLKLLLQCYCVRPRLRQIDDYLKFVCGAYSAKSPVRKFHYYTVICSLVEVGNIEYVKKYVQAQFDNCEMSNEGRINTMYSILKIIRSKISPSLRRKYCTDWKKKTLDEVHHMKDLLTIAEWNQVIQRFHSKIDTTPPSATITNTEQLLEWVSTNILLYVK</sequence>
<dbReference type="Proteomes" id="UP000444721">
    <property type="component" value="Unassembled WGS sequence"/>
</dbReference>
<dbReference type="GeneID" id="68114791"/>
<reference evidence="2 3" key="1">
    <citation type="journal article" date="2019" name="Sci. Rep.">
        <title>Nanopore sequencing improves the draft genome of the human pathogenic amoeba Naegleria fowleri.</title>
        <authorList>
            <person name="Liechti N."/>
            <person name="Schurch N."/>
            <person name="Bruggmann R."/>
            <person name="Wittwer M."/>
        </authorList>
    </citation>
    <scope>NUCLEOTIDE SEQUENCE [LARGE SCALE GENOMIC DNA]</scope>
    <source>
        <strain evidence="2 3">ATCC 30894</strain>
    </source>
</reference>
<dbReference type="InterPro" id="IPR050872">
    <property type="entry name" value="PPR_P_subfamily"/>
</dbReference>
<dbReference type="PANTHER" id="PTHR46128">
    <property type="entry name" value="MITOCHONDRIAL GROUP I INTRON SPLICING FACTOR CCM1"/>
    <property type="match status" value="1"/>
</dbReference>
<dbReference type="RefSeq" id="XP_044568371.1">
    <property type="nucleotide sequence ID" value="XM_044711332.1"/>
</dbReference>
<comment type="caution">
    <text evidence="2">The sequence shown here is derived from an EMBL/GenBank/DDBJ whole genome shotgun (WGS) entry which is preliminary data.</text>
</comment>
<evidence type="ECO:0000256" key="1">
    <source>
        <dbReference type="ARBA" id="ARBA00007626"/>
    </source>
</evidence>
<dbReference type="InterPro" id="IPR011990">
    <property type="entry name" value="TPR-like_helical_dom_sf"/>
</dbReference>
<dbReference type="EMBL" id="VFQX01000004">
    <property type="protein sequence ID" value="KAF0983658.1"/>
    <property type="molecule type" value="Genomic_DNA"/>
</dbReference>
<proteinExistence type="inferred from homology"/>
<dbReference type="VEuPathDB" id="AmoebaDB:NfTy_007490"/>
<dbReference type="PANTHER" id="PTHR46128:SF211">
    <property type="entry name" value="PENTACOTRIPEPTIDE-REPEAT REGION OF PRORP DOMAIN-CONTAINING PROTEIN"/>
    <property type="match status" value="1"/>
</dbReference>
<name>A0A6A5CDT8_NAEFO</name>
<dbReference type="OMA" id="ERINTMH"/>